<dbReference type="EMBL" id="CP029600">
    <property type="protein sequence ID" value="AWO02202.1"/>
    <property type="molecule type" value="Genomic_DNA"/>
</dbReference>
<protein>
    <submittedName>
        <fullName evidence="1">Uncharacterized protein</fullName>
    </submittedName>
</protein>
<reference evidence="1 2" key="1">
    <citation type="submission" date="2018-05" db="EMBL/GenBank/DDBJ databases">
        <title>Chitinophaga sp. nov., isolated from rhizosphere soil of Alhagi.</title>
        <authorList>
            <person name="Liu Y."/>
        </authorList>
    </citation>
    <scope>NUCLEOTIDE SEQUENCE [LARGE SCALE GENOMIC DNA]</scope>
    <source>
        <strain evidence="1 2">T22</strain>
    </source>
</reference>
<gene>
    <name evidence="1" type="ORF">DLD77_03240</name>
</gene>
<evidence type="ECO:0000313" key="1">
    <source>
        <dbReference type="EMBL" id="AWO02202.1"/>
    </source>
</evidence>
<organism evidence="1 2">
    <name type="scientific">Chitinophaga alhagiae</name>
    <dbReference type="NCBI Taxonomy" id="2203219"/>
    <lineage>
        <taxon>Bacteria</taxon>
        <taxon>Pseudomonadati</taxon>
        <taxon>Bacteroidota</taxon>
        <taxon>Chitinophagia</taxon>
        <taxon>Chitinophagales</taxon>
        <taxon>Chitinophagaceae</taxon>
        <taxon>Chitinophaga</taxon>
    </lineage>
</organism>
<dbReference type="Proteomes" id="UP000246099">
    <property type="component" value="Chromosome"/>
</dbReference>
<evidence type="ECO:0000313" key="2">
    <source>
        <dbReference type="Proteomes" id="UP000246099"/>
    </source>
</evidence>
<keyword evidence="2" id="KW-1185">Reference proteome</keyword>
<name>A0ABM6WDM4_9BACT</name>
<sequence>MELAMEHDRFWDLVRQGR</sequence>
<accession>A0ABM6WDM4</accession>
<proteinExistence type="predicted"/>